<evidence type="ECO:0000256" key="1">
    <source>
        <dbReference type="SAM" id="SignalP"/>
    </source>
</evidence>
<proteinExistence type="predicted"/>
<name>A0A6J2SRU4_DROHY</name>
<dbReference type="KEGG" id="dhe:115482826"/>
<keyword evidence="2" id="KW-1185">Reference proteome</keyword>
<dbReference type="GeneID" id="115482826"/>
<protein>
    <submittedName>
        <fullName evidence="3">Uncharacterized protein LOC115482826</fullName>
    </submittedName>
</protein>
<evidence type="ECO:0000313" key="2">
    <source>
        <dbReference type="Proteomes" id="UP000504633"/>
    </source>
</evidence>
<dbReference type="OrthoDB" id="6020543at2759"/>
<gene>
    <name evidence="3" type="primary">LOC115482826</name>
</gene>
<accession>A0A6J2SRU4</accession>
<evidence type="ECO:0000313" key="3">
    <source>
        <dbReference type="RefSeq" id="XP_030078875.1"/>
    </source>
</evidence>
<dbReference type="AlphaFoldDB" id="A0A6J2SRU4"/>
<feature type="chain" id="PRO_5026890270" evidence="1">
    <location>
        <begin position="28"/>
        <end position="64"/>
    </location>
</feature>
<dbReference type="RefSeq" id="XP_030078875.1">
    <property type="nucleotide sequence ID" value="XM_030223015.1"/>
</dbReference>
<sequence>MYLERLQNQQYVLLAVILLWHSIASLARNCCTDGETQEDPHDDRSYFACCNGALVRKTCECGSF</sequence>
<keyword evidence="1" id="KW-0732">Signal</keyword>
<dbReference type="Proteomes" id="UP000504633">
    <property type="component" value="Unplaced"/>
</dbReference>
<organism evidence="2 3">
    <name type="scientific">Drosophila hydei</name>
    <name type="common">Fruit fly</name>
    <dbReference type="NCBI Taxonomy" id="7224"/>
    <lineage>
        <taxon>Eukaryota</taxon>
        <taxon>Metazoa</taxon>
        <taxon>Ecdysozoa</taxon>
        <taxon>Arthropoda</taxon>
        <taxon>Hexapoda</taxon>
        <taxon>Insecta</taxon>
        <taxon>Pterygota</taxon>
        <taxon>Neoptera</taxon>
        <taxon>Endopterygota</taxon>
        <taxon>Diptera</taxon>
        <taxon>Brachycera</taxon>
        <taxon>Muscomorpha</taxon>
        <taxon>Ephydroidea</taxon>
        <taxon>Drosophilidae</taxon>
        <taxon>Drosophila</taxon>
    </lineage>
</organism>
<reference evidence="3" key="1">
    <citation type="submission" date="2025-08" db="UniProtKB">
        <authorList>
            <consortium name="RefSeq"/>
        </authorList>
    </citation>
    <scope>IDENTIFICATION</scope>
    <source>
        <strain evidence="3">15085-1641.00</strain>
        <tissue evidence="3">Whole body</tissue>
    </source>
</reference>
<feature type="signal peptide" evidence="1">
    <location>
        <begin position="1"/>
        <end position="27"/>
    </location>
</feature>